<dbReference type="RefSeq" id="WP_067553577.1">
    <property type="nucleotide sequence ID" value="NZ_LPXN01000076.1"/>
</dbReference>
<dbReference type="Proteomes" id="UP000076400">
    <property type="component" value="Unassembled WGS sequence"/>
</dbReference>
<proteinExistence type="inferred from homology"/>
<dbReference type="InterPro" id="IPR051122">
    <property type="entry name" value="SDR_DHRS6-like"/>
</dbReference>
<sequence length="267" mass="27926">MADRLKDKVAIVTGAGSIGPGWGNGKAVAALFAREGASVFAIDINPAAVAETRAAVEAEGGSIEAHVCDVSDSAQVKAMVGACIERFGRIDILHNNVGIMALGGPVDLEEAAWEKALKVNLTSMYLTCKHVLPVMARQGAGAIVNIGSIAGERWLGVPYVAYSMTKGAIVPFTRSVAMEYAGRGIRANVVLPGLMDTPMVREGLTGAYGKPGDVEELKRKRDAQCPMGRMGDAWDVAYAALFLASDEARYITGAELVVDGGLTAKCV</sequence>
<dbReference type="EMBL" id="LPXN01000076">
    <property type="protein sequence ID" value="KZD11547.1"/>
    <property type="molecule type" value="Genomic_DNA"/>
</dbReference>
<evidence type="ECO:0000313" key="4">
    <source>
        <dbReference type="Proteomes" id="UP000076400"/>
    </source>
</evidence>
<comment type="similarity">
    <text evidence="1">Belongs to the short-chain dehydrogenases/reductases (SDR) family.</text>
</comment>
<dbReference type="PROSITE" id="PS00061">
    <property type="entry name" value="ADH_SHORT"/>
    <property type="match status" value="1"/>
</dbReference>
<organism evidence="3 4">
    <name type="scientific">Oceanibaculum pacificum</name>
    <dbReference type="NCBI Taxonomy" id="580166"/>
    <lineage>
        <taxon>Bacteria</taxon>
        <taxon>Pseudomonadati</taxon>
        <taxon>Pseudomonadota</taxon>
        <taxon>Alphaproteobacteria</taxon>
        <taxon>Rhodospirillales</taxon>
        <taxon>Oceanibaculaceae</taxon>
        <taxon>Oceanibaculum</taxon>
    </lineage>
</organism>
<evidence type="ECO:0000256" key="1">
    <source>
        <dbReference type="ARBA" id="ARBA00006484"/>
    </source>
</evidence>
<accession>A0A154WDF5</accession>
<dbReference type="InterPro" id="IPR020904">
    <property type="entry name" value="Sc_DH/Rdtase_CS"/>
</dbReference>
<dbReference type="GO" id="GO:0016491">
    <property type="term" value="F:oxidoreductase activity"/>
    <property type="evidence" value="ECO:0007669"/>
    <property type="project" value="UniProtKB-KW"/>
</dbReference>
<dbReference type="FunFam" id="3.40.50.720:FF:000084">
    <property type="entry name" value="Short-chain dehydrogenase reductase"/>
    <property type="match status" value="1"/>
</dbReference>
<dbReference type="InterPro" id="IPR036291">
    <property type="entry name" value="NAD(P)-bd_dom_sf"/>
</dbReference>
<dbReference type="SUPFAM" id="SSF51735">
    <property type="entry name" value="NAD(P)-binding Rossmann-fold domains"/>
    <property type="match status" value="1"/>
</dbReference>
<dbReference type="AlphaFoldDB" id="A0A154WDF5"/>
<dbReference type="PANTHER" id="PTHR43477">
    <property type="entry name" value="DIHYDROANTICAPSIN 7-DEHYDROGENASE"/>
    <property type="match status" value="1"/>
</dbReference>
<keyword evidence="2" id="KW-0560">Oxidoreductase</keyword>
<dbReference type="Pfam" id="PF13561">
    <property type="entry name" value="adh_short_C2"/>
    <property type="match status" value="1"/>
</dbReference>
<dbReference type="PRINTS" id="PR00081">
    <property type="entry name" value="GDHRDH"/>
</dbReference>
<dbReference type="CDD" id="cd05233">
    <property type="entry name" value="SDR_c"/>
    <property type="match status" value="1"/>
</dbReference>
<evidence type="ECO:0000313" key="3">
    <source>
        <dbReference type="EMBL" id="KZD11547.1"/>
    </source>
</evidence>
<name>A0A154WDF5_9PROT</name>
<protein>
    <submittedName>
        <fullName evidence="3">3-oxoacyl-ACP reductase</fullName>
    </submittedName>
</protein>
<gene>
    <name evidence="3" type="ORF">AUP43_18065</name>
</gene>
<dbReference type="STRING" id="580166.AUP43_18065"/>
<evidence type="ECO:0000256" key="2">
    <source>
        <dbReference type="ARBA" id="ARBA00023002"/>
    </source>
</evidence>
<comment type="caution">
    <text evidence="3">The sequence shown here is derived from an EMBL/GenBank/DDBJ whole genome shotgun (WGS) entry which is preliminary data.</text>
</comment>
<reference evidence="3 4" key="1">
    <citation type="submission" date="2015-12" db="EMBL/GenBank/DDBJ databases">
        <title>Genome sequence of Oceanibaculum pacificum MCCC 1A02656.</title>
        <authorList>
            <person name="Lu L."/>
            <person name="Lai Q."/>
            <person name="Shao Z."/>
            <person name="Qian P."/>
        </authorList>
    </citation>
    <scope>NUCLEOTIDE SEQUENCE [LARGE SCALE GENOMIC DNA]</scope>
    <source>
        <strain evidence="3 4">MCCC 1A02656</strain>
    </source>
</reference>
<keyword evidence="4" id="KW-1185">Reference proteome</keyword>
<dbReference type="PRINTS" id="PR00080">
    <property type="entry name" value="SDRFAMILY"/>
</dbReference>
<dbReference type="InterPro" id="IPR002347">
    <property type="entry name" value="SDR_fam"/>
</dbReference>
<dbReference type="OrthoDB" id="9804774at2"/>
<dbReference type="NCBIfam" id="NF005559">
    <property type="entry name" value="PRK07231.1"/>
    <property type="match status" value="1"/>
</dbReference>
<dbReference type="PANTHER" id="PTHR43477:SF1">
    <property type="entry name" value="DIHYDROANTICAPSIN 7-DEHYDROGENASE"/>
    <property type="match status" value="1"/>
</dbReference>
<dbReference type="Gene3D" id="3.40.50.720">
    <property type="entry name" value="NAD(P)-binding Rossmann-like Domain"/>
    <property type="match status" value="1"/>
</dbReference>